<geneLocation type="plasmid" evidence="3">
    <name>pap1468-3</name>
</geneLocation>
<protein>
    <submittedName>
        <fullName evidence="2">Uncharacterized protein</fullName>
    </submittedName>
</protein>
<proteinExistence type="predicted"/>
<accession>A0AAC9SU78</accession>
<feature type="region of interest" description="Disordered" evidence="1">
    <location>
        <begin position="88"/>
        <end position="125"/>
    </location>
</feature>
<evidence type="ECO:0000313" key="3">
    <source>
        <dbReference type="Proteomes" id="UP000196816"/>
    </source>
</evidence>
<evidence type="ECO:0000313" key="2">
    <source>
        <dbReference type="EMBL" id="ASC07563.1"/>
    </source>
</evidence>
<keyword evidence="2" id="KW-0614">Plasmid</keyword>
<dbReference type="AlphaFoldDB" id="A0AAC9SU78"/>
<dbReference type="RefSeq" id="WP_088365141.1">
    <property type="nucleotide sequence ID" value="NZ_CP021925.1"/>
</dbReference>
<feature type="compositionally biased region" description="Basic and acidic residues" evidence="1">
    <location>
        <begin position="104"/>
        <end position="117"/>
    </location>
</feature>
<organism evidence="2 3">
    <name type="scientific">Acetobacter pasteurianus subsp. pasteurianus</name>
    <dbReference type="NCBI Taxonomy" id="481145"/>
    <lineage>
        <taxon>Bacteria</taxon>
        <taxon>Pseudomonadati</taxon>
        <taxon>Pseudomonadota</taxon>
        <taxon>Alphaproteobacteria</taxon>
        <taxon>Acetobacterales</taxon>
        <taxon>Acetobacteraceae</taxon>
        <taxon>Acetobacter</taxon>
    </lineage>
</organism>
<name>A0AAC9SU78_ACEPA</name>
<gene>
    <name evidence="2" type="ORF">S101468_03362</name>
</gene>
<dbReference type="EMBL" id="CP021925">
    <property type="protein sequence ID" value="ASC07563.1"/>
    <property type="molecule type" value="Genomic_DNA"/>
</dbReference>
<sequence length="156" mass="17939">MKESRKRTGSTISGLVRKHLSEIEKRMIEGESRDQILDWLKEETGREIERTTFFTVFYRARKWAEKNKIKAAYLAALSAQPVQSVAPEPAILTSSKKKPKKHVERAADKPEVRRENVLPENPTGQQRLRAALAIGNPPPVLDWEEDDRFAKYRNGK</sequence>
<evidence type="ECO:0000256" key="1">
    <source>
        <dbReference type="SAM" id="MobiDB-lite"/>
    </source>
</evidence>
<dbReference type="Proteomes" id="UP000196816">
    <property type="component" value="Plasmid pAP1468-3"/>
</dbReference>
<reference evidence="2 3" key="1">
    <citation type="submission" date="2017-06" db="EMBL/GenBank/DDBJ databases">
        <title>Genome sequence of Acetobacter pasteurianus subsp. pasteurianus strain SRCM101468.</title>
        <authorList>
            <person name="Cho S.H."/>
        </authorList>
    </citation>
    <scope>NUCLEOTIDE SEQUENCE [LARGE SCALE GENOMIC DNA]</scope>
    <source>
        <strain evidence="2 3">SRCM101468</strain>
        <plasmid evidence="3">pap1468-3</plasmid>
    </source>
</reference>